<dbReference type="Gene3D" id="3.30.565.10">
    <property type="entry name" value="Histidine kinase-like ATPase, C-terminal domain"/>
    <property type="match status" value="1"/>
</dbReference>
<dbReference type="InterPro" id="IPR004358">
    <property type="entry name" value="Sig_transdc_His_kin-like_C"/>
</dbReference>
<dbReference type="InterPro" id="IPR001789">
    <property type="entry name" value="Sig_transdc_resp-reg_receiver"/>
</dbReference>
<dbReference type="InterPro" id="IPR003594">
    <property type="entry name" value="HATPase_dom"/>
</dbReference>
<evidence type="ECO:0000313" key="8">
    <source>
        <dbReference type="Proteomes" id="UP001233535"/>
    </source>
</evidence>
<dbReference type="InterPro" id="IPR003661">
    <property type="entry name" value="HisK_dim/P_dom"/>
</dbReference>
<evidence type="ECO:0000259" key="6">
    <source>
        <dbReference type="PROSITE" id="PS50110"/>
    </source>
</evidence>
<dbReference type="SUPFAM" id="SSF55874">
    <property type="entry name" value="ATPase domain of HSP90 chaperone/DNA topoisomerase II/histidine kinase"/>
    <property type="match status" value="1"/>
</dbReference>
<dbReference type="InterPro" id="IPR005467">
    <property type="entry name" value="His_kinase_dom"/>
</dbReference>
<dbReference type="PROSITE" id="PS50110">
    <property type="entry name" value="RESPONSE_REGULATORY"/>
    <property type="match status" value="2"/>
</dbReference>
<reference evidence="7 8" key="1">
    <citation type="submission" date="2023-04" db="EMBL/GenBank/DDBJ databases">
        <title>Lysobacter sp. strain UC isolated from soil sample.</title>
        <authorList>
            <person name="Choksket S."/>
            <person name="Harshvardhan F."/>
            <person name="Rana R."/>
            <person name="Patil P.B."/>
            <person name="Korpole S."/>
        </authorList>
    </citation>
    <scope>NUCLEOTIDE SEQUENCE [LARGE SCALE GENOMIC DNA]</scope>
    <source>
        <strain evidence="7 8">UC</strain>
    </source>
</reference>
<feature type="modified residue" description="4-aspartylphosphate" evidence="4">
    <location>
        <position position="57"/>
    </location>
</feature>
<evidence type="ECO:0000256" key="4">
    <source>
        <dbReference type="PROSITE-ProRule" id="PRU00169"/>
    </source>
</evidence>
<dbReference type="Gene3D" id="1.10.287.130">
    <property type="match status" value="1"/>
</dbReference>
<feature type="domain" description="Response regulatory" evidence="6">
    <location>
        <begin position="10"/>
        <end position="125"/>
    </location>
</feature>
<dbReference type="Pfam" id="PF02518">
    <property type="entry name" value="HATPase_c"/>
    <property type="match status" value="1"/>
</dbReference>
<dbReference type="EC" id="2.7.13.3" evidence="2"/>
<dbReference type="EMBL" id="JARUHG010000001">
    <property type="protein sequence ID" value="MDR0181929.1"/>
    <property type="molecule type" value="Genomic_DNA"/>
</dbReference>
<dbReference type="PRINTS" id="PR00344">
    <property type="entry name" value="BCTRLSENSOR"/>
</dbReference>
<evidence type="ECO:0000256" key="2">
    <source>
        <dbReference type="ARBA" id="ARBA00012438"/>
    </source>
</evidence>
<evidence type="ECO:0000259" key="5">
    <source>
        <dbReference type="PROSITE" id="PS50109"/>
    </source>
</evidence>
<dbReference type="SMART" id="SM00387">
    <property type="entry name" value="HATPase_c"/>
    <property type="match status" value="1"/>
</dbReference>
<feature type="domain" description="Histidine kinase" evidence="5">
    <location>
        <begin position="272"/>
        <end position="488"/>
    </location>
</feature>
<gene>
    <name evidence="7" type="ORF">P8609_02955</name>
</gene>
<proteinExistence type="predicted"/>
<evidence type="ECO:0000256" key="1">
    <source>
        <dbReference type="ARBA" id="ARBA00000085"/>
    </source>
</evidence>
<organism evidence="7 8">
    <name type="scientific">Lysobacter arvi</name>
    <dbReference type="NCBI Taxonomy" id="3038776"/>
    <lineage>
        <taxon>Bacteria</taxon>
        <taxon>Pseudomonadati</taxon>
        <taxon>Pseudomonadota</taxon>
        <taxon>Gammaproteobacteria</taxon>
        <taxon>Lysobacterales</taxon>
        <taxon>Lysobacteraceae</taxon>
        <taxon>Lysobacter</taxon>
    </lineage>
</organism>
<feature type="modified residue" description="4-aspartylphosphate" evidence="4">
    <location>
        <position position="553"/>
    </location>
</feature>
<accession>A0ABU1CBZ3</accession>
<comment type="catalytic activity">
    <reaction evidence="1">
        <text>ATP + protein L-histidine = ADP + protein N-phospho-L-histidine.</text>
        <dbReference type="EC" id="2.7.13.3"/>
    </reaction>
</comment>
<dbReference type="PANTHER" id="PTHR43547">
    <property type="entry name" value="TWO-COMPONENT HISTIDINE KINASE"/>
    <property type="match status" value="1"/>
</dbReference>
<protein>
    <recommendedName>
        <fullName evidence="2">histidine kinase</fullName>
        <ecNumber evidence="2">2.7.13.3</ecNumber>
    </recommendedName>
</protein>
<keyword evidence="3 4" id="KW-0597">Phosphoprotein</keyword>
<dbReference type="PROSITE" id="PS50109">
    <property type="entry name" value="HIS_KIN"/>
    <property type="match status" value="1"/>
</dbReference>
<evidence type="ECO:0000313" key="7">
    <source>
        <dbReference type="EMBL" id="MDR0181929.1"/>
    </source>
</evidence>
<dbReference type="Gene3D" id="3.40.50.2300">
    <property type="match status" value="2"/>
</dbReference>
<dbReference type="InterPro" id="IPR036097">
    <property type="entry name" value="HisK_dim/P_sf"/>
</dbReference>
<dbReference type="SMART" id="SM00448">
    <property type="entry name" value="REC"/>
    <property type="match status" value="2"/>
</dbReference>
<dbReference type="RefSeq" id="WP_309261958.1">
    <property type="nucleotide sequence ID" value="NZ_JARUHG010000001.1"/>
</dbReference>
<keyword evidence="8" id="KW-1185">Reference proteome</keyword>
<dbReference type="PANTHER" id="PTHR43547:SF2">
    <property type="entry name" value="HYBRID SIGNAL TRANSDUCTION HISTIDINE KINASE C"/>
    <property type="match status" value="1"/>
</dbReference>
<dbReference type="Proteomes" id="UP001233535">
    <property type="component" value="Unassembled WGS sequence"/>
</dbReference>
<evidence type="ECO:0000256" key="3">
    <source>
        <dbReference type="ARBA" id="ARBA00022553"/>
    </source>
</evidence>
<sequence>MDIATVLERPVLVVDDTNATRYATRRMLSAHGLQVLEATTGEDALRLASQCDAVVLDVNLPDMDGFEVCRRLREDPATLSLPVLHLSAQHMQDADKVSGLDAGADAYLTHPIGADVLVATLNALVRARKAERAQQGLRLQLESVIDCAPVAIGVFELNGRPMRSNEAFRVHLPAIDEAPHALPPFLQQAFSAVREGARNLSGSASLDDGTQSPRFIEWRVARVEGNGMVVVLADRTLEHNFANERERLLARERAARAEAESAYQAKDAFLALVSHELRNPLNTISMWSSMLRRPDAMPLLDQGLATIERSAQLQARLLGDLLDASRASAGKLDIVRAPMDFGAVVSDAVASADELARARQIEFDVALSPVPSILGDSVRLHQVVWNLLSNAIKFSEPGSRVGVELRADERGLQLTVADTGVGFEPGDAPTLFERFRQASSSRTSKAGGLGLGLAIVRDIVSLHGGEVFARSAGLGRGAEFVVNLSHAEPGREVAKDLRVLDTLRVLLIEDDVEARRLMKIALEEHGARVREAGSAELAQVLLASHAFDVIVSDVGLPGMDGVELMRRLRADGGSNQTTPAVAVTAYARDVDVASIHAAGFDAHVAKPVQMTDLLGRIASLVGR</sequence>
<dbReference type="InterPro" id="IPR036890">
    <property type="entry name" value="HATPase_C_sf"/>
</dbReference>
<dbReference type="CDD" id="cd00082">
    <property type="entry name" value="HisKA"/>
    <property type="match status" value="1"/>
</dbReference>
<feature type="domain" description="Response regulatory" evidence="6">
    <location>
        <begin position="504"/>
        <end position="621"/>
    </location>
</feature>
<dbReference type="Pfam" id="PF00512">
    <property type="entry name" value="HisKA"/>
    <property type="match status" value="1"/>
</dbReference>
<dbReference type="SUPFAM" id="SSF47384">
    <property type="entry name" value="Homodimeric domain of signal transducing histidine kinase"/>
    <property type="match status" value="1"/>
</dbReference>
<dbReference type="SMART" id="SM00388">
    <property type="entry name" value="HisKA"/>
    <property type="match status" value="1"/>
</dbReference>
<dbReference type="SUPFAM" id="SSF52172">
    <property type="entry name" value="CheY-like"/>
    <property type="match status" value="2"/>
</dbReference>
<comment type="caution">
    <text evidence="7">The sequence shown here is derived from an EMBL/GenBank/DDBJ whole genome shotgun (WGS) entry which is preliminary data.</text>
</comment>
<dbReference type="InterPro" id="IPR011006">
    <property type="entry name" value="CheY-like_superfamily"/>
</dbReference>
<dbReference type="Pfam" id="PF00072">
    <property type="entry name" value="Response_reg"/>
    <property type="match status" value="2"/>
</dbReference>
<name>A0ABU1CBZ3_9GAMM</name>
<dbReference type="CDD" id="cd00075">
    <property type="entry name" value="HATPase"/>
    <property type="match status" value="1"/>
</dbReference>